<dbReference type="EMBL" id="LSRX01000310">
    <property type="protein sequence ID" value="OLQ00933.1"/>
    <property type="molecule type" value="Genomic_DNA"/>
</dbReference>
<protein>
    <recommendedName>
        <fullName evidence="6">CobW C-terminal domain-containing protein</fullName>
    </recommendedName>
</protein>
<dbReference type="Pfam" id="PF02492">
    <property type="entry name" value="cobW"/>
    <property type="match status" value="1"/>
</dbReference>
<evidence type="ECO:0000256" key="1">
    <source>
        <dbReference type="ARBA" id="ARBA00022741"/>
    </source>
</evidence>
<dbReference type="SUPFAM" id="SSF52540">
    <property type="entry name" value="P-loop containing nucleoside triphosphate hydrolases"/>
    <property type="match status" value="1"/>
</dbReference>
<evidence type="ECO:0000256" key="2">
    <source>
        <dbReference type="ARBA" id="ARBA00022801"/>
    </source>
</evidence>
<dbReference type="Pfam" id="PF07683">
    <property type="entry name" value="CobW_C"/>
    <property type="match status" value="1"/>
</dbReference>
<dbReference type="CDD" id="cd03112">
    <property type="entry name" value="CobW-like"/>
    <property type="match status" value="1"/>
</dbReference>
<gene>
    <name evidence="7" type="ORF">AK812_SmicGene16354</name>
</gene>
<name>A0A1Q9E0I8_SYMMI</name>
<dbReference type="InterPro" id="IPR003495">
    <property type="entry name" value="CobW/HypB/UreG_nucleotide-bd"/>
</dbReference>
<evidence type="ECO:0000256" key="3">
    <source>
        <dbReference type="ARBA" id="ARBA00023186"/>
    </source>
</evidence>
<organism evidence="7 8">
    <name type="scientific">Symbiodinium microadriaticum</name>
    <name type="common">Dinoflagellate</name>
    <name type="synonym">Zooxanthella microadriatica</name>
    <dbReference type="NCBI Taxonomy" id="2951"/>
    <lineage>
        <taxon>Eukaryota</taxon>
        <taxon>Sar</taxon>
        <taxon>Alveolata</taxon>
        <taxon>Dinophyceae</taxon>
        <taxon>Suessiales</taxon>
        <taxon>Symbiodiniaceae</taxon>
        <taxon>Symbiodinium</taxon>
    </lineage>
</organism>
<dbReference type="AlphaFoldDB" id="A0A1Q9E0I8"/>
<keyword evidence="3" id="KW-0143">Chaperone</keyword>
<comment type="catalytic activity">
    <reaction evidence="5">
        <text>GTP + H2O = GDP + phosphate + H(+)</text>
        <dbReference type="Rhea" id="RHEA:19669"/>
        <dbReference type="ChEBI" id="CHEBI:15377"/>
        <dbReference type="ChEBI" id="CHEBI:15378"/>
        <dbReference type="ChEBI" id="CHEBI:37565"/>
        <dbReference type="ChEBI" id="CHEBI:43474"/>
        <dbReference type="ChEBI" id="CHEBI:58189"/>
    </reaction>
    <physiologicalReaction direction="left-to-right" evidence="5">
        <dbReference type="Rhea" id="RHEA:19670"/>
    </physiologicalReaction>
</comment>
<dbReference type="GO" id="GO:0016787">
    <property type="term" value="F:hydrolase activity"/>
    <property type="evidence" value="ECO:0007669"/>
    <property type="project" value="UniProtKB-KW"/>
</dbReference>
<accession>A0A1Q9E0I8</accession>
<dbReference type="InterPro" id="IPR027417">
    <property type="entry name" value="P-loop_NTPase"/>
</dbReference>
<dbReference type="InterPro" id="IPR036627">
    <property type="entry name" value="CobW-likC_sf"/>
</dbReference>
<proteinExistence type="inferred from homology"/>
<evidence type="ECO:0000313" key="8">
    <source>
        <dbReference type="Proteomes" id="UP000186817"/>
    </source>
</evidence>
<dbReference type="Gene3D" id="3.30.1220.10">
    <property type="entry name" value="CobW-like, C-terminal domain"/>
    <property type="match status" value="1"/>
</dbReference>
<dbReference type="GO" id="GO:0000166">
    <property type="term" value="F:nucleotide binding"/>
    <property type="evidence" value="ECO:0007669"/>
    <property type="project" value="UniProtKB-KW"/>
</dbReference>
<dbReference type="Proteomes" id="UP000186817">
    <property type="component" value="Unassembled WGS sequence"/>
</dbReference>
<comment type="caution">
    <text evidence="7">The sequence shown here is derived from an EMBL/GenBank/DDBJ whole genome shotgun (WGS) entry which is preliminary data.</text>
</comment>
<evidence type="ECO:0000259" key="6">
    <source>
        <dbReference type="SMART" id="SM00833"/>
    </source>
</evidence>
<sequence>MLEQPAAGHGEEQRKQALLPVTVLSGFLGAGKTTLLTHMLQNQEGLRVAVIVNDMASVNIDALLVKSGAEILKGKDKMVEMQNGCICCTLREDLIENVKKLAVEGRFDYLLIESTGISEPMPVATTFVSEYDGKSLLGSVARLDTLVTVVDALNFLRDYEMGQMLVDREELGAEESDRRTIAQLLVDQVECANIIVLNKVDLLSEQRTLHVEGLLKRLNPKARIIRSTFGKVDLKLLFNTKSFNMDEAQEMPGWYQELQGNHVPETEEYGISSLVFRTQRPFHPQRLDGLICHGLDDRIMRSKGILWVAGLDRSLIWHQAGRTKRIEAGPYWLHGNVDLLEWPAETPPEYREALYGDMRQEVVFIGRHFDKEAFERRLEKALVTGPEFELGPDAWREWPSRFRERFSDGQAKATLRKRRVPAKKPMVLGKIAKALRKRKRGGA</sequence>
<evidence type="ECO:0000256" key="4">
    <source>
        <dbReference type="ARBA" id="ARBA00034320"/>
    </source>
</evidence>
<comment type="similarity">
    <text evidence="4">Belongs to the SIMIBI class G3E GTPase family. ZNG1 subfamily.</text>
</comment>
<keyword evidence="2" id="KW-0378">Hydrolase</keyword>
<keyword evidence="1" id="KW-0547">Nucleotide-binding</keyword>
<feature type="domain" description="CobW C-terminal" evidence="6">
    <location>
        <begin position="271"/>
        <end position="382"/>
    </location>
</feature>
<dbReference type="PANTHER" id="PTHR43603">
    <property type="entry name" value="COBW DOMAIN-CONTAINING PROTEIN DDB_G0274527"/>
    <property type="match status" value="1"/>
</dbReference>
<evidence type="ECO:0000256" key="5">
    <source>
        <dbReference type="ARBA" id="ARBA00049117"/>
    </source>
</evidence>
<dbReference type="InterPro" id="IPR011629">
    <property type="entry name" value="CobW-like_C"/>
</dbReference>
<dbReference type="PANTHER" id="PTHR43603:SF1">
    <property type="entry name" value="ZINC-REGULATED GTPASE METALLOPROTEIN ACTIVATOR 1"/>
    <property type="match status" value="1"/>
</dbReference>
<dbReference type="OrthoDB" id="258627at2759"/>
<dbReference type="OMA" id="PDAAWEM"/>
<reference evidence="7 8" key="1">
    <citation type="submission" date="2016-02" db="EMBL/GenBank/DDBJ databases">
        <title>Genome analysis of coral dinoflagellate symbionts highlights evolutionary adaptations to a symbiotic lifestyle.</title>
        <authorList>
            <person name="Aranda M."/>
            <person name="Li Y."/>
            <person name="Liew Y.J."/>
            <person name="Baumgarten S."/>
            <person name="Simakov O."/>
            <person name="Wilson M."/>
            <person name="Piel J."/>
            <person name="Ashoor H."/>
            <person name="Bougouffa S."/>
            <person name="Bajic V.B."/>
            <person name="Ryu T."/>
            <person name="Ravasi T."/>
            <person name="Bayer T."/>
            <person name="Micklem G."/>
            <person name="Kim H."/>
            <person name="Bhak J."/>
            <person name="Lajeunesse T.C."/>
            <person name="Voolstra C.R."/>
        </authorList>
    </citation>
    <scope>NUCLEOTIDE SEQUENCE [LARGE SCALE GENOMIC DNA]</scope>
    <source>
        <strain evidence="7 8">CCMP2467</strain>
    </source>
</reference>
<dbReference type="Gene3D" id="3.40.50.300">
    <property type="entry name" value="P-loop containing nucleotide triphosphate hydrolases"/>
    <property type="match status" value="1"/>
</dbReference>
<evidence type="ECO:0000313" key="7">
    <source>
        <dbReference type="EMBL" id="OLQ00933.1"/>
    </source>
</evidence>
<keyword evidence="8" id="KW-1185">Reference proteome</keyword>
<dbReference type="SMART" id="SM00833">
    <property type="entry name" value="CobW_C"/>
    <property type="match status" value="1"/>
</dbReference>
<dbReference type="InterPro" id="IPR051927">
    <property type="entry name" value="Zn_Chap_cDPG_Synth"/>
</dbReference>